<name>A0AC34GGJ3_9BILA</name>
<proteinExistence type="predicted"/>
<reference evidence="2" key="1">
    <citation type="submission" date="2022-11" db="UniProtKB">
        <authorList>
            <consortium name="WormBaseParasite"/>
        </authorList>
    </citation>
    <scope>IDENTIFICATION</scope>
</reference>
<evidence type="ECO:0000313" key="1">
    <source>
        <dbReference type="Proteomes" id="UP000887579"/>
    </source>
</evidence>
<accession>A0AC34GGJ3</accession>
<organism evidence="1 2">
    <name type="scientific">Panagrolaimus sp. ES5</name>
    <dbReference type="NCBI Taxonomy" id="591445"/>
    <lineage>
        <taxon>Eukaryota</taxon>
        <taxon>Metazoa</taxon>
        <taxon>Ecdysozoa</taxon>
        <taxon>Nematoda</taxon>
        <taxon>Chromadorea</taxon>
        <taxon>Rhabditida</taxon>
        <taxon>Tylenchina</taxon>
        <taxon>Panagrolaimomorpha</taxon>
        <taxon>Panagrolaimoidea</taxon>
        <taxon>Panagrolaimidae</taxon>
        <taxon>Panagrolaimus</taxon>
    </lineage>
</organism>
<dbReference type="WBParaSite" id="ES5_v2.g28595.t1">
    <property type="protein sequence ID" value="ES5_v2.g28595.t1"/>
    <property type="gene ID" value="ES5_v2.g28595"/>
</dbReference>
<sequence length="72" mass="7993">MTFGKGKFQDAIISTQWILADVGTVAPAWFILATNKQLRQEVINLFDFGGNIVMAQNNVHIISTTSSMQRAH</sequence>
<protein>
    <submittedName>
        <fullName evidence="2">Uncharacterized protein</fullName>
    </submittedName>
</protein>
<evidence type="ECO:0000313" key="2">
    <source>
        <dbReference type="WBParaSite" id="ES5_v2.g28595.t1"/>
    </source>
</evidence>
<dbReference type="Proteomes" id="UP000887579">
    <property type="component" value="Unplaced"/>
</dbReference>